<dbReference type="InterPro" id="IPR011662">
    <property type="entry name" value="Secretin/TonB_short_N"/>
</dbReference>
<dbReference type="STRING" id="1513896.SAMN05660841_03235"/>
<keyword evidence="5 7" id="KW-0472">Membrane</keyword>
<evidence type="ECO:0000256" key="4">
    <source>
        <dbReference type="ARBA" id="ARBA00022692"/>
    </source>
</evidence>
<evidence type="ECO:0000313" key="9">
    <source>
        <dbReference type="EMBL" id="SKB95397.1"/>
    </source>
</evidence>
<dbReference type="InterPro" id="IPR023997">
    <property type="entry name" value="TonB-dep_OMP_SusC/RagA_CS"/>
</dbReference>
<evidence type="ECO:0000313" key="10">
    <source>
        <dbReference type="Proteomes" id="UP000190150"/>
    </source>
</evidence>
<dbReference type="AlphaFoldDB" id="A0A1T5FH08"/>
<comment type="subcellular location">
    <subcellularLocation>
        <location evidence="1 7">Cell outer membrane</location>
        <topology evidence="1 7">Multi-pass membrane protein</topology>
    </subcellularLocation>
</comment>
<dbReference type="InterPro" id="IPR023996">
    <property type="entry name" value="TonB-dep_OMP_SusC/RagA"/>
</dbReference>
<keyword evidence="10" id="KW-1185">Reference proteome</keyword>
<dbReference type="InterPro" id="IPR037066">
    <property type="entry name" value="Plug_dom_sf"/>
</dbReference>
<evidence type="ECO:0000256" key="3">
    <source>
        <dbReference type="ARBA" id="ARBA00022452"/>
    </source>
</evidence>
<dbReference type="SMART" id="SM00965">
    <property type="entry name" value="STN"/>
    <property type="match status" value="1"/>
</dbReference>
<name>A0A1T5FH08_9SPHI</name>
<dbReference type="SUPFAM" id="SSF56935">
    <property type="entry name" value="Porins"/>
    <property type="match status" value="1"/>
</dbReference>
<dbReference type="Gene3D" id="2.60.40.1120">
    <property type="entry name" value="Carboxypeptidase-like, regulatory domain"/>
    <property type="match status" value="1"/>
</dbReference>
<dbReference type="PROSITE" id="PS52016">
    <property type="entry name" value="TONB_DEPENDENT_REC_3"/>
    <property type="match status" value="1"/>
</dbReference>
<keyword evidence="3 7" id="KW-1134">Transmembrane beta strand</keyword>
<evidence type="ECO:0000256" key="1">
    <source>
        <dbReference type="ARBA" id="ARBA00004571"/>
    </source>
</evidence>
<dbReference type="InterPro" id="IPR039426">
    <property type="entry name" value="TonB-dep_rcpt-like"/>
</dbReference>
<evidence type="ECO:0000256" key="7">
    <source>
        <dbReference type="PROSITE-ProRule" id="PRU01360"/>
    </source>
</evidence>
<evidence type="ECO:0000256" key="5">
    <source>
        <dbReference type="ARBA" id="ARBA00023136"/>
    </source>
</evidence>
<dbReference type="OrthoDB" id="9768177at2"/>
<organism evidence="9 10">
    <name type="scientific">Sphingobacterium nematocida</name>
    <dbReference type="NCBI Taxonomy" id="1513896"/>
    <lineage>
        <taxon>Bacteria</taxon>
        <taxon>Pseudomonadati</taxon>
        <taxon>Bacteroidota</taxon>
        <taxon>Sphingobacteriia</taxon>
        <taxon>Sphingobacteriales</taxon>
        <taxon>Sphingobacteriaceae</taxon>
        <taxon>Sphingobacterium</taxon>
    </lineage>
</organism>
<accession>A0A1T5FH08</accession>
<dbReference type="Pfam" id="PF07715">
    <property type="entry name" value="Plug"/>
    <property type="match status" value="1"/>
</dbReference>
<feature type="domain" description="Secretin/TonB short N-terminal" evidence="8">
    <location>
        <begin position="67"/>
        <end position="118"/>
    </location>
</feature>
<keyword evidence="4 7" id="KW-0812">Transmembrane</keyword>
<dbReference type="Pfam" id="PF07660">
    <property type="entry name" value="STN"/>
    <property type="match status" value="1"/>
</dbReference>
<sequence>MKFNANDTGHRHALYHKLWLIMKLTLLFVFAALMHVSASTFAQRVTISKPNAKLIDVFSAIQKQTGVDFVYSNSVLSKGHTVSLNVKDAALKEVLDLCFKNQPFAYAIENKTIVVKEKRTSVDAATGEIQEGVVSGRVTTKDGKPLRGVTVVVKDQTFRGVTDLNGDFKINVPGLTKYTLVFSYLGMKTRTLQVTKPMQVIVQLEEGHDELDEVQVTGYEVIDKRLSTSAITSLLVEDILVPGMNSIEQALEGRVPELVYMTNSGEVGSTPRIRVRGTSTILGNREPLWVLDGFIMHDPVNITNDELNDPDYINLIGNAIQGINPQDIERVDILKDASATALYGTRAANGVIVVTTKKGAIGPARFTYNHSSKVSLRPTYTDKNINLMNSQERIRFGKDLVDLHYQFPSNMPLVGYEGAIQRYYKGLLSYEEFLSEVKWYETVNTDWFDILTRNSYSQDNTLGVSGGTNNVRYYTSLGYNPEMGVTKGTKTQRYTARVNLDFAFSEKLKANISINGNTQKKNNLIGALNAMDYAYNTTRALPFTNLDGSLYFYENIGYGGMNRPSNRFDYNIVNEIENSSSTYDGNTLGASLSMRYNVIKNMTLTLAGSYNNSGTLQEQWWGDQTHYVARLKNAEYEEAPKKGESGYSILPYGGILNSTNTKSEGFTVRTQTDYRHFAGDDRQHLFSGLVGFEVNGSTSRSMNSENRGFVKERGLQFVQNIDIDAYPHYKSWVKNNNPSLGYNISRQVSGYFSTSYSYRSYFSLNANTRFDASNKFGSRSNERLLPVWSVSGMWNPKEIFLSDVDFISEIRMRASFGKQGNMLDDQSPNLIIKMGTIDPNYNENVSTIARYPNPNLAWEQTNQFNSGLDISLFENRLNVGATFYVKRTKDLFSSVQVSSVNGVNGNVYVMNNGNLENIGYSLQLSGQPIKNETFRWNMSTYFSGNYNKVLSGTVDNFRINDYQSGRAIVDGVPISSFYSYKFLGLNSGNGAPVFDDYSDRRHLLENKTLEETVLMTMVNSGQREPIFSGSLSNSFTYRRFGISTNLSYSLGSKMRLFPMYSPIVGGVSSAVNIRKEFTERWRASGDEQFTNIPAIIGPSDPDYWNYYVHYSSASGPTKPVQQFASSVWDMYDKSDYRVVSGNYLKMTSLAFRYSFDPKFLKKTPFSAASMSVNGTNIFTISAKELKGQDPMQAGFAKPSLSNRPSYTMQFNVTF</sequence>
<dbReference type="GO" id="GO:0009279">
    <property type="term" value="C:cell outer membrane"/>
    <property type="evidence" value="ECO:0007669"/>
    <property type="project" value="UniProtKB-SubCell"/>
</dbReference>
<dbReference type="Gene3D" id="2.40.170.20">
    <property type="entry name" value="TonB-dependent receptor, beta-barrel domain"/>
    <property type="match status" value="1"/>
</dbReference>
<dbReference type="EMBL" id="FUZF01000016">
    <property type="protein sequence ID" value="SKB95397.1"/>
    <property type="molecule type" value="Genomic_DNA"/>
</dbReference>
<evidence type="ECO:0000256" key="6">
    <source>
        <dbReference type="ARBA" id="ARBA00023237"/>
    </source>
</evidence>
<dbReference type="NCBIfam" id="TIGR04057">
    <property type="entry name" value="SusC_RagA_signa"/>
    <property type="match status" value="1"/>
</dbReference>
<proteinExistence type="inferred from homology"/>
<evidence type="ECO:0000259" key="8">
    <source>
        <dbReference type="SMART" id="SM00965"/>
    </source>
</evidence>
<dbReference type="Pfam" id="PF13715">
    <property type="entry name" value="CarbopepD_reg_2"/>
    <property type="match status" value="1"/>
</dbReference>
<keyword evidence="6 7" id="KW-0998">Cell outer membrane</keyword>
<dbReference type="InterPro" id="IPR012910">
    <property type="entry name" value="Plug_dom"/>
</dbReference>
<evidence type="ECO:0000256" key="2">
    <source>
        <dbReference type="ARBA" id="ARBA00022448"/>
    </source>
</evidence>
<comment type="similarity">
    <text evidence="7">Belongs to the TonB-dependent receptor family.</text>
</comment>
<dbReference type="InterPro" id="IPR008969">
    <property type="entry name" value="CarboxyPept-like_regulatory"/>
</dbReference>
<gene>
    <name evidence="9" type="ORF">SAMN05660841_03235</name>
</gene>
<dbReference type="InterPro" id="IPR036942">
    <property type="entry name" value="Beta-barrel_TonB_sf"/>
</dbReference>
<dbReference type="Gene3D" id="2.170.130.10">
    <property type="entry name" value="TonB-dependent receptor, plug domain"/>
    <property type="match status" value="1"/>
</dbReference>
<keyword evidence="2 7" id="KW-0813">Transport</keyword>
<protein>
    <submittedName>
        <fullName evidence="9">TonB-linked outer membrane protein, SusC/RagA family</fullName>
    </submittedName>
</protein>
<reference evidence="10" key="1">
    <citation type="submission" date="2017-02" db="EMBL/GenBank/DDBJ databases">
        <authorList>
            <person name="Varghese N."/>
            <person name="Submissions S."/>
        </authorList>
    </citation>
    <scope>NUCLEOTIDE SEQUENCE [LARGE SCALE GENOMIC DNA]</scope>
    <source>
        <strain evidence="10">DSM 24091</strain>
    </source>
</reference>
<dbReference type="Proteomes" id="UP000190150">
    <property type="component" value="Unassembled WGS sequence"/>
</dbReference>
<dbReference type="SUPFAM" id="SSF49464">
    <property type="entry name" value="Carboxypeptidase regulatory domain-like"/>
    <property type="match status" value="1"/>
</dbReference>
<dbReference type="NCBIfam" id="TIGR04056">
    <property type="entry name" value="OMP_RagA_SusC"/>
    <property type="match status" value="1"/>
</dbReference>